<dbReference type="InterPro" id="IPR025194">
    <property type="entry name" value="RodZ-like_C"/>
</dbReference>
<feature type="region of interest" description="Disordered" evidence="1">
    <location>
        <begin position="104"/>
        <end position="125"/>
    </location>
</feature>
<dbReference type="PANTHER" id="PTHR34475:SF1">
    <property type="entry name" value="CYTOSKELETON PROTEIN RODZ"/>
    <property type="match status" value="1"/>
</dbReference>
<evidence type="ECO:0000313" key="3">
    <source>
        <dbReference type="EMBL" id="VAW67572.1"/>
    </source>
</evidence>
<evidence type="ECO:0000259" key="2">
    <source>
        <dbReference type="Pfam" id="PF13464"/>
    </source>
</evidence>
<dbReference type="EMBL" id="UOFJ01000280">
    <property type="protein sequence ID" value="VAW67572.1"/>
    <property type="molecule type" value="Genomic_DNA"/>
</dbReference>
<reference evidence="3" key="1">
    <citation type="submission" date="2018-06" db="EMBL/GenBank/DDBJ databases">
        <authorList>
            <person name="Zhirakovskaya E."/>
        </authorList>
    </citation>
    <scope>NUCLEOTIDE SEQUENCE</scope>
</reference>
<feature type="domain" description="Cytoskeleton protein RodZ-like C-terminal" evidence="2">
    <location>
        <begin position="129"/>
        <end position="194"/>
    </location>
</feature>
<dbReference type="Pfam" id="PF13464">
    <property type="entry name" value="RodZ_C"/>
    <property type="match status" value="1"/>
</dbReference>
<name>A0A3B0XWR0_9ZZZZ</name>
<dbReference type="AlphaFoldDB" id="A0A3B0XWR0"/>
<dbReference type="PANTHER" id="PTHR34475">
    <property type="match status" value="1"/>
</dbReference>
<sequence>MFYWFYQTDFALHKADTSPSASATTSLSVTAPVMAPEQLQLQVRRQAEVETPVLASPEVDKPAPSLAQPLAVNSRLQSAQLPAKNETSQPAVNRVNEALPLTGRAATSEHSEQSATPTNSNDAMPGALTLKASEPSWVEIKDSTRKKLFYQLLNAGEEINLQGKPPYSVFLGNAHKVRIEMNQQNIVFDHLMSGQRKTLSLSIKADAQVKLNTRR</sequence>
<accession>A0A3B0XWR0</accession>
<organism evidence="3">
    <name type="scientific">hydrothermal vent metagenome</name>
    <dbReference type="NCBI Taxonomy" id="652676"/>
    <lineage>
        <taxon>unclassified sequences</taxon>
        <taxon>metagenomes</taxon>
        <taxon>ecological metagenomes</taxon>
    </lineage>
</organism>
<evidence type="ECO:0000256" key="1">
    <source>
        <dbReference type="SAM" id="MobiDB-lite"/>
    </source>
</evidence>
<feature type="compositionally biased region" description="Polar residues" evidence="1">
    <location>
        <begin position="113"/>
        <end position="122"/>
    </location>
</feature>
<protein>
    <recommendedName>
        <fullName evidence="2">Cytoskeleton protein RodZ-like C-terminal domain-containing protein</fullName>
    </recommendedName>
</protein>
<gene>
    <name evidence="3" type="ORF">MNBD_GAMMA10-789</name>
</gene>
<dbReference type="InterPro" id="IPR050400">
    <property type="entry name" value="Bact_Cytoskel_RodZ"/>
</dbReference>
<proteinExistence type="predicted"/>